<dbReference type="Proteomes" id="UP000249547">
    <property type="component" value="Unassembled WGS sequence"/>
</dbReference>
<dbReference type="AlphaFoldDB" id="A0A327QRP7"/>
<organism evidence="1 2">
    <name type="scientific">Chitinophaga skermanii</name>
    <dbReference type="NCBI Taxonomy" id="331697"/>
    <lineage>
        <taxon>Bacteria</taxon>
        <taxon>Pseudomonadati</taxon>
        <taxon>Bacteroidota</taxon>
        <taxon>Chitinophagia</taxon>
        <taxon>Chitinophagales</taxon>
        <taxon>Chitinophagaceae</taxon>
        <taxon>Chitinophaga</taxon>
    </lineage>
</organism>
<gene>
    <name evidence="1" type="ORF">LX64_01702</name>
</gene>
<proteinExistence type="predicted"/>
<evidence type="ECO:0000313" key="2">
    <source>
        <dbReference type="Proteomes" id="UP000249547"/>
    </source>
</evidence>
<sequence length="136" mass="15759">MKNCKETSNNKVFTFTERQSKLTLLNKDEVSSTKVHVDGCAISDNGVKCDYLHLVEDKNLEIYIELKGQDLRQAMKQIERTISILGSKKQQQKLKSYIICSRSPLASTEIQQYDRTFRKHYNCQLIIKSSPFTDSY</sequence>
<comment type="caution">
    <text evidence="1">The sequence shown here is derived from an EMBL/GenBank/DDBJ whole genome shotgun (WGS) entry which is preliminary data.</text>
</comment>
<evidence type="ECO:0000313" key="1">
    <source>
        <dbReference type="EMBL" id="RAJ06575.1"/>
    </source>
</evidence>
<accession>A0A327QRP7</accession>
<dbReference type="EMBL" id="QLLL01000003">
    <property type="protein sequence ID" value="RAJ06575.1"/>
    <property type="molecule type" value="Genomic_DNA"/>
</dbReference>
<protein>
    <submittedName>
        <fullName evidence="1">Uncharacterized protein</fullName>
    </submittedName>
</protein>
<name>A0A327QRP7_9BACT</name>
<keyword evidence="2" id="KW-1185">Reference proteome</keyword>
<reference evidence="1 2" key="1">
    <citation type="submission" date="2018-06" db="EMBL/GenBank/DDBJ databases">
        <title>Genomic Encyclopedia of Archaeal and Bacterial Type Strains, Phase II (KMG-II): from individual species to whole genera.</title>
        <authorList>
            <person name="Goeker M."/>
        </authorList>
    </citation>
    <scope>NUCLEOTIDE SEQUENCE [LARGE SCALE GENOMIC DNA]</scope>
    <source>
        <strain evidence="1 2">DSM 23857</strain>
    </source>
</reference>